<gene>
    <name evidence="3" type="ORF">VV02_02550</name>
</gene>
<dbReference type="OrthoDB" id="5932488at2"/>
<dbReference type="Proteomes" id="UP000066480">
    <property type="component" value="Chromosome"/>
</dbReference>
<keyword evidence="4" id="KW-1185">Reference proteome</keyword>
<dbReference type="SMART" id="SM00421">
    <property type="entry name" value="HTH_LUXR"/>
    <property type="match status" value="1"/>
</dbReference>
<accession>A0A0K1JEH9</accession>
<feature type="domain" description="HTH luxR-type" evidence="2">
    <location>
        <begin position="22"/>
        <end position="79"/>
    </location>
</feature>
<dbReference type="InterPro" id="IPR000792">
    <property type="entry name" value="Tscrpt_reg_LuxR_C"/>
</dbReference>
<evidence type="ECO:0000313" key="4">
    <source>
        <dbReference type="Proteomes" id="UP000066480"/>
    </source>
</evidence>
<evidence type="ECO:0000256" key="1">
    <source>
        <dbReference type="SAM" id="MobiDB-lite"/>
    </source>
</evidence>
<organism evidence="3 4">
    <name type="scientific">Luteipulveratus mongoliensis</name>
    <dbReference type="NCBI Taxonomy" id="571913"/>
    <lineage>
        <taxon>Bacteria</taxon>
        <taxon>Bacillati</taxon>
        <taxon>Actinomycetota</taxon>
        <taxon>Actinomycetes</taxon>
        <taxon>Micrococcales</taxon>
        <taxon>Dermacoccaceae</taxon>
        <taxon>Luteipulveratus</taxon>
    </lineage>
</organism>
<dbReference type="SUPFAM" id="SSF46894">
    <property type="entry name" value="C-terminal effector domain of the bipartite response regulators"/>
    <property type="match status" value="1"/>
</dbReference>
<dbReference type="InterPro" id="IPR036388">
    <property type="entry name" value="WH-like_DNA-bd_sf"/>
</dbReference>
<dbReference type="AlphaFoldDB" id="A0A0K1JEH9"/>
<dbReference type="GO" id="GO:0003677">
    <property type="term" value="F:DNA binding"/>
    <property type="evidence" value="ECO:0007669"/>
    <property type="project" value="InterPro"/>
</dbReference>
<reference evidence="3 4" key="1">
    <citation type="submission" date="2015-03" db="EMBL/GenBank/DDBJ databases">
        <title>Luteipulveratus halotolerans sp. nov., a novel actinobacterium (Dermacoccaceae) from Sarawak, Malaysia.</title>
        <authorList>
            <person name="Juboi H."/>
            <person name="Basik A."/>
            <person name="Shamsul S.S."/>
            <person name="Arnold P."/>
            <person name="Schmitt E.K."/>
            <person name="Sanglier J.-J."/>
            <person name="Yeo T."/>
        </authorList>
    </citation>
    <scope>NUCLEOTIDE SEQUENCE [LARGE SCALE GENOMIC DNA]</scope>
    <source>
        <strain evidence="3 4">MN07-A0370</strain>
    </source>
</reference>
<sequence>MTKPAQSGVVTPLGGRHPVSNQCPLSTRQAMVLELLAADLIDEVIARKLRVTSRTIRKEVAALYLHFGVQSRFSLGIAYSQWRRPTAYDSARVRM</sequence>
<dbReference type="InterPro" id="IPR016032">
    <property type="entry name" value="Sig_transdc_resp-reg_C-effctor"/>
</dbReference>
<protein>
    <recommendedName>
        <fullName evidence="2">HTH luxR-type domain-containing protein</fullName>
    </recommendedName>
</protein>
<dbReference type="RefSeq" id="WP_052589571.1">
    <property type="nucleotide sequence ID" value="NZ_CP011112.1"/>
</dbReference>
<proteinExistence type="predicted"/>
<dbReference type="Gene3D" id="1.10.10.10">
    <property type="entry name" value="Winged helix-like DNA-binding domain superfamily/Winged helix DNA-binding domain"/>
    <property type="match status" value="1"/>
</dbReference>
<dbReference type="KEGG" id="lmoi:VV02_02550"/>
<feature type="region of interest" description="Disordered" evidence="1">
    <location>
        <begin position="1"/>
        <end position="21"/>
    </location>
</feature>
<dbReference type="Pfam" id="PF00196">
    <property type="entry name" value="GerE"/>
    <property type="match status" value="1"/>
</dbReference>
<dbReference type="GO" id="GO:0006355">
    <property type="term" value="P:regulation of DNA-templated transcription"/>
    <property type="evidence" value="ECO:0007669"/>
    <property type="project" value="InterPro"/>
</dbReference>
<dbReference type="STRING" id="571913.VV02_02550"/>
<evidence type="ECO:0000313" key="3">
    <source>
        <dbReference type="EMBL" id="AKU15003.1"/>
    </source>
</evidence>
<dbReference type="EMBL" id="CP011112">
    <property type="protein sequence ID" value="AKU15003.1"/>
    <property type="molecule type" value="Genomic_DNA"/>
</dbReference>
<evidence type="ECO:0000259" key="2">
    <source>
        <dbReference type="SMART" id="SM00421"/>
    </source>
</evidence>
<name>A0A0K1JEH9_9MICO</name>